<dbReference type="RefSeq" id="WP_185191383.1">
    <property type="nucleotide sequence ID" value="NZ_JACKXD010000001.1"/>
</dbReference>
<comment type="caution">
    <text evidence="2">The sequence shown here is derived from an EMBL/GenBank/DDBJ whole genome shotgun (WGS) entry which is preliminary data.</text>
</comment>
<sequence length="178" mass="16723">MTNVPGAGFVALLVVIAVLIALPLLAGVGLAVAGTTGLRIELSLLAVHAVGIVGAVIALVVAAPLGPAPSLPAVVGLLRFTAGALAVGLAVAGIAEGGPIAAGAVLAVLAGDLTWRRGVWYATAGYAGGGVAGAAAGLVSTGRAEAAAAGAVLAVPAALCGVVLERAAARSERVSSTA</sequence>
<evidence type="ECO:0000313" key="3">
    <source>
        <dbReference type="Proteomes" id="UP000546257"/>
    </source>
</evidence>
<dbReference type="EMBL" id="JACKXD010000001">
    <property type="protein sequence ID" value="MBB6645001.1"/>
    <property type="molecule type" value="Genomic_DNA"/>
</dbReference>
<proteinExistence type="predicted"/>
<dbReference type="AlphaFoldDB" id="A0A7J9SJ19"/>
<protein>
    <submittedName>
        <fullName evidence="2">Uncharacterized protein</fullName>
    </submittedName>
</protein>
<evidence type="ECO:0000313" key="2">
    <source>
        <dbReference type="EMBL" id="MBB6645001.1"/>
    </source>
</evidence>
<organism evidence="2 3">
    <name type="scientific">Halobellus ruber</name>
    <dbReference type="NCBI Taxonomy" id="2761102"/>
    <lineage>
        <taxon>Archaea</taxon>
        <taxon>Methanobacteriati</taxon>
        <taxon>Methanobacteriota</taxon>
        <taxon>Stenosarchaea group</taxon>
        <taxon>Halobacteria</taxon>
        <taxon>Halobacteriales</taxon>
        <taxon>Haloferacaceae</taxon>
        <taxon>Halobellus</taxon>
    </lineage>
</organism>
<evidence type="ECO:0000256" key="1">
    <source>
        <dbReference type="SAM" id="Phobius"/>
    </source>
</evidence>
<feature type="transmembrane region" description="Helical" evidence="1">
    <location>
        <begin position="6"/>
        <end position="32"/>
    </location>
</feature>
<feature type="transmembrane region" description="Helical" evidence="1">
    <location>
        <begin position="85"/>
        <end position="111"/>
    </location>
</feature>
<keyword evidence="1" id="KW-1133">Transmembrane helix</keyword>
<keyword evidence="3" id="KW-1185">Reference proteome</keyword>
<keyword evidence="1" id="KW-0812">Transmembrane</keyword>
<accession>A0A7J9SJ19</accession>
<gene>
    <name evidence="2" type="ORF">H5V44_01575</name>
</gene>
<feature type="transmembrane region" description="Helical" evidence="1">
    <location>
        <begin position="118"/>
        <end position="140"/>
    </location>
</feature>
<feature type="transmembrane region" description="Helical" evidence="1">
    <location>
        <begin position="146"/>
        <end position="164"/>
    </location>
</feature>
<name>A0A7J9SJ19_9EURY</name>
<dbReference type="Proteomes" id="UP000546257">
    <property type="component" value="Unassembled WGS sequence"/>
</dbReference>
<keyword evidence="1" id="KW-0472">Membrane</keyword>
<reference evidence="2 3" key="1">
    <citation type="submission" date="2020-08" db="EMBL/GenBank/DDBJ databases">
        <authorList>
            <person name="Seo M.-J."/>
        </authorList>
    </citation>
    <scope>NUCLEOTIDE SEQUENCE [LARGE SCALE GENOMIC DNA]</scope>
    <source>
        <strain evidence="2 3">MBLA0160</strain>
    </source>
</reference>
<feature type="transmembrane region" description="Helical" evidence="1">
    <location>
        <begin position="44"/>
        <end position="65"/>
    </location>
</feature>